<protein>
    <recommendedName>
        <fullName evidence="2">DUF7587 domain-containing protein</fullName>
    </recommendedName>
</protein>
<reference evidence="3" key="1">
    <citation type="journal article" date="2021" name="Nat. Commun.">
        <title>Genetic determinants of endophytism in the Arabidopsis root mycobiome.</title>
        <authorList>
            <person name="Mesny F."/>
            <person name="Miyauchi S."/>
            <person name="Thiergart T."/>
            <person name="Pickel B."/>
            <person name="Atanasova L."/>
            <person name="Karlsson M."/>
            <person name="Huettel B."/>
            <person name="Barry K.W."/>
            <person name="Haridas S."/>
            <person name="Chen C."/>
            <person name="Bauer D."/>
            <person name="Andreopoulos W."/>
            <person name="Pangilinan J."/>
            <person name="LaButti K."/>
            <person name="Riley R."/>
            <person name="Lipzen A."/>
            <person name="Clum A."/>
            <person name="Drula E."/>
            <person name="Henrissat B."/>
            <person name="Kohler A."/>
            <person name="Grigoriev I.V."/>
            <person name="Martin F.M."/>
            <person name="Hacquard S."/>
        </authorList>
    </citation>
    <scope>NUCLEOTIDE SEQUENCE</scope>
    <source>
        <strain evidence="3">MPI-CAGE-CH-0235</strain>
    </source>
</reference>
<dbReference type="EMBL" id="JAGPNK010000018">
    <property type="protein sequence ID" value="KAH7305570.1"/>
    <property type="molecule type" value="Genomic_DNA"/>
</dbReference>
<evidence type="ECO:0000313" key="3">
    <source>
        <dbReference type="EMBL" id="KAH7305570.1"/>
    </source>
</evidence>
<proteinExistence type="predicted"/>
<accession>A0A8K0WL25</accession>
<dbReference type="OrthoDB" id="4152607at2759"/>
<dbReference type="Proteomes" id="UP000813444">
    <property type="component" value="Unassembled WGS sequence"/>
</dbReference>
<evidence type="ECO:0000259" key="2">
    <source>
        <dbReference type="Pfam" id="PF24494"/>
    </source>
</evidence>
<gene>
    <name evidence="3" type="ORF">B0I35DRAFT_400300</name>
</gene>
<feature type="domain" description="DUF7587" evidence="2">
    <location>
        <begin position="45"/>
        <end position="162"/>
    </location>
</feature>
<dbReference type="Pfam" id="PF24494">
    <property type="entry name" value="DUF7587"/>
    <property type="match status" value="1"/>
</dbReference>
<name>A0A8K0WL25_9HYPO</name>
<comment type="caution">
    <text evidence="3">The sequence shown here is derived from an EMBL/GenBank/DDBJ whole genome shotgun (WGS) entry which is preliminary data.</text>
</comment>
<organism evidence="3 4">
    <name type="scientific">Stachybotrys elegans</name>
    <dbReference type="NCBI Taxonomy" id="80388"/>
    <lineage>
        <taxon>Eukaryota</taxon>
        <taxon>Fungi</taxon>
        <taxon>Dikarya</taxon>
        <taxon>Ascomycota</taxon>
        <taxon>Pezizomycotina</taxon>
        <taxon>Sordariomycetes</taxon>
        <taxon>Hypocreomycetidae</taxon>
        <taxon>Hypocreales</taxon>
        <taxon>Stachybotryaceae</taxon>
        <taxon>Stachybotrys</taxon>
    </lineage>
</organism>
<feature type="region of interest" description="Disordered" evidence="1">
    <location>
        <begin position="1"/>
        <end position="22"/>
    </location>
</feature>
<dbReference type="InterPro" id="IPR056009">
    <property type="entry name" value="DUF7587"/>
</dbReference>
<keyword evidence="4" id="KW-1185">Reference proteome</keyword>
<dbReference type="AlphaFoldDB" id="A0A8K0WL25"/>
<sequence>MTITKTITEVPAVPPPAPKAEPEQDYLLFQPRGSKEWLREKFDVVPTYLFRVFTSNSAGTTDDGWVKSHEAAHKTAWSKRDIFDWDDDSRVASMVFQHLRYRSGEVDDNLVSWTSSLLYALHYMRILHHKHRVDWSDIKLLVIATTGLPRGVFVRDMDLIDAFAPHDSRLTDFGSLRRRKHPTLSGFYYFGEYISQGALKIMGKAQIVSAHDMLSAGLSRFSPDMINRVTIGTFEWSNEVIRQREGFCAPMKERPLTSKAEIESAICVGRLFGPYRLPVAACLLATLPRQAQDDDVLQAFRNAAFIDEEKQSCSPMQTTIVPYNTLPEVQQFENIRQLIFMDTCLASVKDRLVEVELKLRHSIHQILCATPGVNEPLRVESGVATLVASCHDLHERLVSIMQLGQDLQKYVPNQEPEEPKTAP</sequence>
<evidence type="ECO:0000313" key="4">
    <source>
        <dbReference type="Proteomes" id="UP000813444"/>
    </source>
</evidence>
<evidence type="ECO:0000256" key="1">
    <source>
        <dbReference type="SAM" id="MobiDB-lite"/>
    </source>
</evidence>